<name>A0ACD3AVB2_9AGAR</name>
<sequence length="180" mass="19667">MDIGYTSQGGVVSPPVVEEHQQEAKEKPKSITSSKQKRRGNLSRKRKLGRFQFQPQLVLENNGSVARDHLASERTFLAYVRTSLSLATTGVGLVQLFTVASQATPPNPISPKVQNFARPLGSTLVLFGFVVLLLGVYRYFVNQTALTQGHITVARISVYAITLILSTIVIIVFAVLVSAQ</sequence>
<evidence type="ECO:0000313" key="2">
    <source>
        <dbReference type="Proteomes" id="UP000308600"/>
    </source>
</evidence>
<organism evidence="1 2">
    <name type="scientific">Pluteus cervinus</name>
    <dbReference type="NCBI Taxonomy" id="181527"/>
    <lineage>
        <taxon>Eukaryota</taxon>
        <taxon>Fungi</taxon>
        <taxon>Dikarya</taxon>
        <taxon>Basidiomycota</taxon>
        <taxon>Agaricomycotina</taxon>
        <taxon>Agaricomycetes</taxon>
        <taxon>Agaricomycetidae</taxon>
        <taxon>Agaricales</taxon>
        <taxon>Pluteineae</taxon>
        <taxon>Pluteaceae</taxon>
        <taxon>Pluteus</taxon>
    </lineage>
</organism>
<dbReference type="Proteomes" id="UP000308600">
    <property type="component" value="Unassembled WGS sequence"/>
</dbReference>
<evidence type="ECO:0000313" key="1">
    <source>
        <dbReference type="EMBL" id="TFK69527.1"/>
    </source>
</evidence>
<dbReference type="EMBL" id="ML208329">
    <property type="protein sequence ID" value="TFK69527.1"/>
    <property type="molecule type" value="Genomic_DNA"/>
</dbReference>
<gene>
    <name evidence="1" type="ORF">BDN72DRAFT_767772</name>
</gene>
<proteinExistence type="predicted"/>
<keyword evidence="2" id="KW-1185">Reference proteome</keyword>
<protein>
    <submittedName>
        <fullName evidence="1">Uncharacterized protein</fullName>
    </submittedName>
</protein>
<reference evidence="1 2" key="1">
    <citation type="journal article" date="2019" name="Nat. Ecol. Evol.">
        <title>Megaphylogeny resolves global patterns of mushroom evolution.</title>
        <authorList>
            <person name="Varga T."/>
            <person name="Krizsan K."/>
            <person name="Foldi C."/>
            <person name="Dima B."/>
            <person name="Sanchez-Garcia M."/>
            <person name="Sanchez-Ramirez S."/>
            <person name="Szollosi G.J."/>
            <person name="Szarkandi J.G."/>
            <person name="Papp V."/>
            <person name="Albert L."/>
            <person name="Andreopoulos W."/>
            <person name="Angelini C."/>
            <person name="Antonin V."/>
            <person name="Barry K.W."/>
            <person name="Bougher N.L."/>
            <person name="Buchanan P."/>
            <person name="Buyck B."/>
            <person name="Bense V."/>
            <person name="Catcheside P."/>
            <person name="Chovatia M."/>
            <person name="Cooper J."/>
            <person name="Damon W."/>
            <person name="Desjardin D."/>
            <person name="Finy P."/>
            <person name="Geml J."/>
            <person name="Haridas S."/>
            <person name="Hughes K."/>
            <person name="Justo A."/>
            <person name="Karasinski D."/>
            <person name="Kautmanova I."/>
            <person name="Kiss B."/>
            <person name="Kocsube S."/>
            <person name="Kotiranta H."/>
            <person name="LaButti K.M."/>
            <person name="Lechner B.E."/>
            <person name="Liimatainen K."/>
            <person name="Lipzen A."/>
            <person name="Lukacs Z."/>
            <person name="Mihaltcheva S."/>
            <person name="Morgado L.N."/>
            <person name="Niskanen T."/>
            <person name="Noordeloos M.E."/>
            <person name="Ohm R.A."/>
            <person name="Ortiz-Santana B."/>
            <person name="Ovrebo C."/>
            <person name="Racz N."/>
            <person name="Riley R."/>
            <person name="Savchenko A."/>
            <person name="Shiryaev A."/>
            <person name="Soop K."/>
            <person name="Spirin V."/>
            <person name="Szebenyi C."/>
            <person name="Tomsovsky M."/>
            <person name="Tulloss R.E."/>
            <person name="Uehling J."/>
            <person name="Grigoriev I.V."/>
            <person name="Vagvolgyi C."/>
            <person name="Papp T."/>
            <person name="Martin F.M."/>
            <person name="Miettinen O."/>
            <person name="Hibbett D.S."/>
            <person name="Nagy L.G."/>
        </authorList>
    </citation>
    <scope>NUCLEOTIDE SEQUENCE [LARGE SCALE GENOMIC DNA]</scope>
    <source>
        <strain evidence="1 2">NL-1719</strain>
    </source>
</reference>
<accession>A0ACD3AVB2</accession>